<name>A0A0E9PZL8_ANGAN</name>
<organism evidence="1">
    <name type="scientific">Anguilla anguilla</name>
    <name type="common">European freshwater eel</name>
    <name type="synonym">Muraena anguilla</name>
    <dbReference type="NCBI Taxonomy" id="7936"/>
    <lineage>
        <taxon>Eukaryota</taxon>
        <taxon>Metazoa</taxon>
        <taxon>Chordata</taxon>
        <taxon>Craniata</taxon>
        <taxon>Vertebrata</taxon>
        <taxon>Euteleostomi</taxon>
        <taxon>Actinopterygii</taxon>
        <taxon>Neopterygii</taxon>
        <taxon>Teleostei</taxon>
        <taxon>Anguilliformes</taxon>
        <taxon>Anguillidae</taxon>
        <taxon>Anguilla</taxon>
    </lineage>
</organism>
<evidence type="ECO:0000313" key="1">
    <source>
        <dbReference type="EMBL" id="JAH09929.1"/>
    </source>
</evidence>
<protein>
    <submittedName>
        <fullName evidence="1">Uncharacterized protein</fullName>
    </submittedName>
</protein>
<reference evidence="1" key="2">
    <citation type="journal article" date="2015" name="Fish Shellfish Immunol.">
        <title>Early steps in the European eel (Anguilla anguilla)-Vibrio vulnificus interaction in the gills: Role of the RtxA13 toxin.</title>
        <authorList>
            <person name="Callol A."/>
            <person name="Pajuelo D."/>
            <person name="Ebbesson L."/>
            <person name="Teles M."/>
            <person name="MacKenzie S."/>
            <person name="Amaro C."/>
        </authorList>
    </citation>
    <scope>NUCLEOTIDE SEQUENCE</scope>
</reference>
<dbReference type="EMBL" id="GBXM01098648">
    <property type="protein sequence ID" value="JAH09929.1"/>
    <property type="molecule type" value="Transcribed_RNA"/>
</dbReference>
<dbReference type="AlphaFoldDB" id="A0A0E9PZL8"/>
<reference evidence="1" key="1">
    <citation type="submission" date="2014-11" db="EMBL/GenBank/DDBJ databases">
        <authorList>
            <person name="Amaro Gonzalez C."/>
        </authorList>
    </citation>
    <scope>NUCLEOTIDE SEQUENCE</scope>
</reference>
<proteinExistence type="predicted"/>
<accession>A0A0E9PZL8</accession>
<sequence length="29" mass="3578">MRFLNFTRNPIHVINMQEQPYTNTDKKKL</sequence>